<proteinExistence type="predicted"/>
<evidence type="ECO:0000313" key="3">
    <source>
        <dbReference type="Proteomes" id="UP001501427"/>
    </source>
</evidence>
<keyword evidence="3" id="KW-1185">Reference proteome</keyword>
<dbReference type="EMBL" id="BAAAHD010000002">
    <property type="protein sequence ID" value="GAA0547388.1"/>
    <property type="molecule type" value="Genomic_DNA"/>
</dbReference>
<gene>
    <name evidence="2" type="ORF">GCM10009546_06820</name>
</gene>
<feature type="region of interest" description="Disordered" evidence="1">
    <location>
        <begin position="42"/>
        <end position="111"/>
    </location>
</feature>
<name>A0ABP3NPX6_9ACTN</name>
<feature type="compositionally biased region" description="Basic and acidic residues" evidence="1">
    <location>
        <begin position="63"/>
        <end position="73"/>
    </location>
</feature>
<sequence length="111" mass="12409">MRLARFLRVGGTGSVIGSSSEVALRESGGQFLTMAQEHYPCHRPISRGRPEDPPWSRAHRHYTASERYRRAHDGGGGTEMSPGDGADRKATPEQMTQRGKNLHRNVDDRRP</sequence>
<accession>A0ABP3NPX6</accession>
<organism evidence="2 3">
    <name type="scientific">Actinomadura livida</name>
    <dbReference type="NCBI Taxonomy" id="79909"/>
    <lineage>
        <taxon>Bacteria</taxon>
        <taxon>Bacillati</taxon>
        <taxon>Actinomycetota</taxon>
        <taxon>Actinomycetes</taxon>
        <taxon>Streptosporangiales</taxon>
        <taxon>Thermomonosporaceae</taxon>
        <taxon>Actinomadura</taxon>
    </lineage>
</organism>
<evidence type="ECO:0000313" key="2">
    <source>
        <dbReference type="EMBL" id="GAA0547388.1"/>
    </source>
</evidence>
<comment type="caution">
    <text evidence="2">The sequence shown here is derived from an EMBL/GenBank/DDBJ whole genome shotgun (WGS) entry which is preliminary data.</text>
</comment>
<reference evidence="3" key="1">
    <citation type="journal article" date="2019" name="Int. J. Syst. Evol. Microbiol.">
        <title>The Global Catalogue of Microorganisms (GCM) 10K type strain sequencing project: providing services to taxonomists for standard genome sequencing and annotation.</title>
        <authorList>
            <consortium name="The Broad Institute Genomics Platform"/>
            <consortium name="The Broad Institute Genome Sequencing Center for Infectious Disease"/>
            <person name="Wu L."/>
            <person name="Ma J."/>
        </authorList>
    </citation>
    <scope>NUCLEOTIDE SEQUENCE [LARGE SCALE GENOMIC DNA]</scope>
    <source>
        <strain evidence="3">JCM 10667</strain>
    </source>
</reference>
<evidence type="ECO:0000256" key="1">
    <source>
        <dbReference type="SAM" id="MobiDB-lite"/>
    </source>
</evidence>
<protein>
    <submittedName>
        <fullName evidence="2">Uncharacterized protein</fullName>
    </submittedName>
</protein>
<dbReference type="Proteomes" id="UP001501427">
    <property type="component" value="Unassembled WGS sequence"/>
</dbReference>